<evidence type="ECO:0000256" key="1">
    <source>
        <dbReference type="SAM" id="Coils"/>
    </source>
</evidence>
<accession>A0A061D772</accession>
<dbReference type="InterPro" id="IPR050163">
    <property type="entry name" value="Apolipoprotein_A1/A4/E"/>
</dbReference>
<feature type="transmembrane region" description="Helical" evidence="2">
    <location>
        <begin position="2203"/>
        <end position="2223"/>
    </location>
</feature>
<dbReference type="RefSeq" id="XP_012768569.1">
    <property type="nucleotide sequence ID" value="XM_012913115.1"/>
</dbReference>
<evidence type="ECO:0000313" key="3">
    <source>
        <dbReference type="EMBL" id="CDR96383.1"/>
    </source>
</evidence>
<name>A0A061D772_BABBI</name>
<proteinExistence type="predicted"/>
<dbReference type="PANTHER" id="PTHR18976">
    <property type="entry name" value="APOLIPOPROTEIN"/>
    <property type="match status" value="1"/>
</dbReference>
<dbReference type="PANTHER" id="PTHR18976:SF34">
    <property type="entry name" value="LIPID-BINDING PROTEIN"/>
    <property type="match status" value="1"/>
</dbReference>
<dbReference type="EMBL" id="LK391709">
    <property type="protein sequence ID" value="CDR96383.1"/>
    <property type="molecule type" value="Genomic_DNA"/>
</dbReference>
<keyword evidence="2" id="KW-0472">Membrane</keyword>
<dbReference type="GeneID" id="24564924"/>
<keyword evidence="1" id="KW-0175">Coiled coil</keyword>
<evidence type="ECO:0000256" key="2">
    <source>
        <dbReference type="SAM" id="Phobius"/>
    </source>
</evidence>
<dbReference type="Proteomes" id="UP000033188">
    <property type="component" value="Chromosome 3"/>
</dbReference>
<dbReference type="KEGG" id="bbig:BBBOND_0302870"/>
<reference evidence="4" key="1">
    <citation type="journal article" date="2014" name="Nucleic Acids Res.">
        <title>The evolutionary dynamics of variant antigen genes in Babesia reveal a history of genomic innovation underlying host-parasite interaction.</title>
        <authorList>
            <person name="Jackson A.P."/>
            <person name="Otto T.D."/>
            <person name="Darby A."/>
            <person name="Ramaprasad A."/>
            <person name="Xia D."/>
            <person name="Echaide I.E."/>
            <person name="Farber M."/>
            <person name="Gahlot S."/>
            <person name="Gamble J."/>
            <person name="Gupta D."/>
            <person name="Gupta Y."/>
            <person name="Jackson L."/>
            <person name="Malandrin L."/>
            <person name="Malas T.B."/>
            <person name="Moussa E."/>
            <person name="Nair M."/>
            <person name="Reid A.J."/>
            <person name="Sanders M."/>
            <person name="Sharma J."/>
            <person name="Tracey A."/>
            <person name="Quail M.A."/>
            <person name="Weir W."/>
            <person name="Wastling J.M."/>
            <person name="Hall N."/>
            <person name="Willadsen P."/>
            <person name="Lingelbach K."/>
            <person name="Shiels B."/>
            <person name="Tait A."/>
            <person name="Berriman M."/>
            <person name="Allred D.R."/>
            <person name="Pain A."/>
        </authorList>
    </citation>
    <scope>NUCLEOTIDE SEQUENCE [LARGE SCALE GENOMIC DNA]</scope>
    <source>
        <strain evidence="4">Bond</strain>
    </source>
</reference>
<keyword evidence="4" id="KW-1185">Reference proteome</keyword>
<sequence>MAPKKLTDCPENLRESIDWLIQIKNCGDKKGLQNLADALGTLINQAIEDAQNSLKAEEEKLKCPIIYEGNLTYCQFNDRSLKEAEKKLEELKDKQDLESESQKQRLEKEIEQFKLSKEKCIQHTHPRYPDSKALKDVRAQLKASQELHEKLKPFLNNLQRTAKNPNDGILHNLCSGLETFLGFDAATKGYTGKGIVYSDLDRLCDAVMAFIVKCLKENKSLLMHYYSEIVDKIGLLEGSIGKGLSVEGLRRAIDTVRDGLEGYEGGMDVRIQNFLDNVKSLNNDLYVKVKTIESFTDKDFIKVSTSFRDSVEIAIRSIATLRDNEAGFKNIDKHLKGKLNISLEKIDERIKGLHNALQDDIFVKAVNTLQSTFDTLPDEVERFISNNVTGTISGHRDTVVDLKRKVKEHIDVSRDNFQVERLRVCKVDMEKAIATFRKNAKNLGGLRSDVVKKAIDEIEYTLKDEVDKVEDESALNSLKINPVGTQIGNITKEINRHCEGKCMGGLRGLEKSIGEPKKLFDTHHQRRLSELVKHAKTNIEKTLKCADEHAKYLGGLRNDAVVGAIKVIQEKLDEVNGGSYDIDTFVKLTNLKSQTVDVEVKKIQNVLNDGAETIIVGLRGLEGSIKKPEDLFNKHKDTLLEFAEEVQNDFQTAVSKAQECITRHGGMHNNKIMGAFNSIEKTLKGIETPNKNAEDLSQVVALVEGQLAQVNGAVRASAPTLQSTLTAEFTELKHKIGGVSTTLTDSELKSLITTTRLYIVDAICAIECHGTNTNGTKNNGAFAIVTALYGILGRLNEPFRDFITTLHITINSDLITLQDVNGAFKEQVKTSGTTTLLKSLNVGNLQPEFDKSRKAALKPLLDRVKNALTGAAEGVESMLLGMQSSHKDELGSALRNLKRPIESLNTTSKLMDFESQLGVVDAAFDKVRTQMSIPLFDQQILIHVQKSIAEIKRELRRTIITAQATAFQTAIDIARAEVGSVVQKAKTAIQTAESEYQLELNRLCANIDAAAQDLQNKASKHQIGDATAAIIKPFSNITNAITSKSVFSADIAERQQYFDNLQSQITNTIATIHEAYKNAYRSAAKSYLSGAIGSIKKAVGDAETAYGSAIDTHIKAIGGKVVHIKEEKFKVAAERNKLAMLFEESFRQLEAAVKEKSAFRKDLTGRTECFNNLKTLIEDTVNTLSTAYQKAYQSSAKTYLSNAISKIKENVNNAEWNYVDAINVEIKKVKETITGIQHIDFKEKATRDGLTERLTPVFKTLQEKVKTCCAFKTDFVNRATCFTSLENLINSAIAGIIHASETFDNCTSMAENYLTESFNDASIKITSLGNKIHDRIKQAFDKIILEVYTMYSKDKIAHMKALNTCIECMMQEFKSIIEEDKRTGMKGLLKALSGVNPNYTNPENRLEKLKDKPLAKELAQEVKSYLDSIFIYVWNDIYAVIGSQFTSKNLYKTKVEKIKNNLNELFNHLIVEKGKIYNYDHKFVDLLGNVKSVLINMYPQEFGATEYPVLDGIREGLNGFTEQLGYAYINKYVGSKPIEWHVDKQQTKLSQDATRCAKIFLTLIPEWHKHIPYLNRECNKGCTDKKISLQEQKMNSGITKIVTNPLGLWFDCRGYKVSGFDKQEGELRNNSGCTGNKIGENLKTFFDKKNTFGNLLYYLYEYYKVCHIKHIPSPKPPTTICQMLYWLCGLEYTPMYENMKTYLQEWYNDFKKEHEIEKALSATVPRRTGHEVVTDLNLGNLLGSYQNVTLRASDVLLTILGYGDADGRYACEFNTNPYNLYYPTDKSKCFDMLVEICLRLNHQLRFLYMQCHNGPRSSGWADCRYGKYIAGSAWNCNRLQCVEQGCDQNCKWHNDCGVKSPLQSFLEDGLKGFLPHQFSSPSCKLECSVKNHNGIPCKTPMGFADISITASWTRTGHDIKKVLDPFCGTLPDSLSLLCAYFLCLLRRPPQTLCDMFAFYENFFEHWSGHYDSVHKEQVKQHKHDAFKAVVASANFGVEYDGLDPTTMFRSSSHSGDDATHLKGDLFAIVNCKPNENPVHPCGSYLQPLSYEVRCVFTEKLAADYLSWIVYITETFYNLLNDLYNKCTKCCIQQQADCYGRICAKGCTVDSTPEPAESKMLTDKTHGELCNSIVQCAGIHPTIYAAGFTFGSPWSLCGDNGIGKKRSCKDFCTALGMVVAKYNAIYNLVNKHIPNFLWEIRHKFFYTLVALWAYSLLYLLYVIIGRLDTLHVRSHLRLPSSHKISAQSLLATARLNNLAKLAYLRT</sequence>
<feature type="coiled-coil region" evidence="1">
    <location>
        <begin position="74"/>
        <end position="123"/>
    </location>
</feature>
<keyword evidence="2" id="KW-1133">Transmembrane helix</keyword>
<protein>
    <submittedName>
        <fullName evidence="3">Uncharacterized protein</fullName>
    </submittedName>
</protein>
<keyword evidence="2" id="KW-0812">Transmembrane</keyword>
<organism evidence="3 4">
    <name type="scientific">Babesia bigemina</name>
    <dbReference type="NCBI Taxonomy" id="5866"/>
    <lineage>
        <taxon>Eukaryota</taxon>
        <taxon>Sar</taxon>
        <taxon>Alveolata</taxon>
        <taxon>Apicomplexa</taxon>
        <taxon>Aconoidasida</taxon>
        <taxon>Piroplasmida</taxon>
        <taxon>Babesiidae</taxon>
        <taxon>Babesia</taxon>
    </lineage>
</organism>
<dbReference type="VEuPathDB" id="PiroplasmaDB:BBBOND_0302870"/>
<gene>
    <name evidence="3" type="ORF">BBBOND_0302870</name>
</gene>
<evidence type="ECO:0000313" key="4">
    <source>
        <dbReference type="Proteomes" id="UP000033188"/>
    </source>
</evidence>